<dbReference type="SUPFAM" id="SSF54452">
    <property type="entry name" value="MHC antigen-recognition domain"/>
    <property type="match status" value="2"/>
</dbReference>
<name>U3JX67_FICAL</name>
<dbReference type="GO" id="GO:0048006">
    <property type="term" value="P:antigen processing and presentation, endogenous lipid antigen via MHC class Ib"/>
    <property type="evidence" value="ECO:0007669"/>
    <property type="project" value="TreeGrafter"/>
</dbReference>
<protein>
    <recommendedName>
        <fullName evidence="3">MHC class I-like antigen recognition-like domain-containing protein</fullName>
    </recommendedName>
</protein>
<feature type="domain" description="MHC class I-like antigen recognition-like" evidence="3">
    <location>
        <begin position="94"/>
        <end position="287"/>
    </location>
</feature>
<reference evidence="4" key="2">
    <citation type="submission" date="2025-08" db="UniProtKB">
        <authorList>
            <consortium name="Ensembl"/>
        </authorList>
    </citation>
    <scope>IDENTIFICATION</scope>
</reference>
<sequence>MERPCSQSNSPTTHSHTQDAPAHSKWETSEPSPKPQCQPRWLPGPLAPAELPRQSQPEETSEATSLNSLLFLLLHPLLHALALAAGTMQSPRCCLLSLLLYLFLLSGTWANLEGAFTLRLLQTTTFQNTSFTDMEGLGLLEDIELGCLDKHTWSIHFCQPWVRPALPHVDWDTIENLLKVYLQKFRHLINEGAMQRDIPYPFVVQCMAGCVLYSNRTSQAFAYVGYNGQDFLSFDTENVTWTLSQDTELSRYVQSFLQNYTALNELVEIIFNDTCADEMEVFLQYGRTAFPVPSPPCQPLSHVGAFTLRLLQTTTFQNTSFTDMEGLGLLEDIELGCLDKHTWSIHFCQPWVRPALPHVDWDTIENLLKVYLQKFRHLINEGAMQRDIPCECPVFIVSPF</sequence>
<dbReference type="Proteomes" id="UP000016665">
    <property type="component" value="Chromosome 12"/>
</dbReference>
<dbReference type="GO" id="GO:0001916">
    <property type="term" value="P:positive regulation of T cell mediated cytotoxicity"/>
    <property type="evidence" value="ECO:0007669"/>
    <property type="project" value="TreeGrafter"/>
</dbReference>
<dbReference type="GO" id="GO:0071723">
    <property type="term" value="F:lipopeptide binding"/>
    <property type="evidence" value="ECO:0007669"/>
    <property type="project" value="TreeGrafter"/>
</dbReference>
<dbReference type="InterPro" id="IPR011162">
    <property type="entry name" value="MHC_I/II-like_Ag-recog"/>
</dbReference>
<dbReference type="AlphaFoldDB" id="U3JX67"/>
<dbReference type="InterPro" id="IPR050208">
    <property type="entry name" value="MHC_class-I_related"/>
</dbReference>
<dbReference type="GeneTree" id="ENSGT01120000271825"/>
<dbReference type="InterPro" id="IPR037055">
    <property type="entry name" value="MHC_I-like_Ag-recog_sf"/>
</dbReference>
<dbReference type="GO" id="GO:0030884">
    <property type="term" value="F:exogenous lipid antigen binding"/>
    <property type="evidence" value="ECO:0007669"/>
    <property type="project" value="TreeGrafter"/>
</dbReference>
<dbReference type="GO" id="GO:0048007">
    <property type="term" value="P:antigen processing and presentation, exogenous lipid antigen via MHC class Ib"/>
    <property type="evidence" value="ECO:0007669"/>
    <property type="project" value="TreeGrafter"/>
</dbReference>
<dbReference type="PANTHER" id="PTHR16675">
    <property type="entry name" value="MHC CLASS I-RELATED"/>
    <property type="match status" value="1"/>
</dbReference>
<evidence type="ECO:0000256" key="1">
    <source>
        <dbReference type="ARBA" id="ARBA00023180"/>
    </source>
</evidence>
<evidence type="ECO:0000259" key="3">
    <source>
        <dbReference type="Pfam" id="PF16497"/>
    </source>
</evidence>
<organism evidence="4 5">
    <name type="scientific">Ficedula albicollis</name>
    <name type="common">Collared flycatcher</name>
    <name type="synonym">Muscicapa albicollis</name>
    <dbReference type="NCBI Taxonomy" id="59894"/>
    <lineage>
        <taxon>Eukaryota</taxon>
        <taxon>Metazoa</taxon>
        <taxon>Chordata</taxon>
        <taxon>Craniata</taxon>
        <taxon>Vertebrata</taxon>
        <taxon>Euteleostomi</taxon>
        <taxon>Archelosauria</taxon>
        <taxon>Archosauria</taxon>
        <taxon>Dinosauria</taxon>
        <taxon>Saurischia</taxon>
        <taxon>Theropoda</taxon>
        <taxon>Coelurosauria</taxon>
        <taxon>Aves</taxon>
        <taxon>Neognathae</taxon>
        <taxon>Neoaves</taxon>
        <taxon>Telluraves</taxon>
        <taxon>Australaves</taxon>
        <taxon>Passeriformes</taxon>
        <taxon>Muscicapidae</taxon>
        <taxon>Ficedula</taxon>
    </lineage>
</organism>
<reference evidence="4 5" key="1">
    <citation type="journal article" date="2012" name="Nature">
        <title>The genomic landscape of species divergence in Ficedula flycatchers.</title>
        <authorList>
            <person name="Ellegren H."/>
            <person name="Smeds L."/>
            <person name="Burri R."/>
            <person name="Olason P.I."/>
            <person name="Backstrom N."/>
            <person name="Kawakami T."/>
            <person name="Kunstner A."/>
            <person name="Makinen H."/>
            <person name="Nadachowska-Brzyska K."/>
            <person name="Qvarnstrom A."/>
            <person name="Uebbing S."/>
            <person name="Wolf J.B."/>
        </authorList>
    </citation>
    <scope>NUCLEOTIDE SEQUENCE [LARGE SCALE GENOMIC DNA]</scope>
</reference>
<dbReference type="GO" id="GO:0006955">
    <property type="term" value="P:immune response"/>
    <property type="evidence" value="ECO:0007669"/>
    <property type="project" value="TreeGrafter"/>
</dbReference>
<dbReference type="STRING" id="59894.ENSFALP00000007371"/>
<dbReference type="GO" id="GO:0009897">
    <property type="term" value="C:external side of plasma membrane"/>
    <property type="evidence" value="ECO:0007669"/>
    <property type="project" value="TreeGrafter"/>
</dbReference>
<keyword evidence="1" id="KW-0325">Glycoprotein</keyword>
<evidence type="ECO:0000313" key="4">
    <source>
        <dbReference type="Ensembl" id="ENSFALP00000007371.2"/>
    </source>
</evidence>
<dbReference type="Ensembl" id="ENSFALT00000007403.2">
    <property type="protein sequence ID" value="ENSFALP00000007371.2"/>
    <property type="gene ID" value="ENSFALG00000007066.2"/>
</dbReference>
<feature type="compositionally biased region" description="Polar residues" evidence="2">
    <location>
        <begin position="1"/>
        <end position="15"/>
    </location>
</feature>
<proteinExistence type="predicted"/>
<dbReference type="GO" id="GO:0030883">
    <property type="term" value="F:endogenous lipid antigen binding"/>
    <property type="evidence" value="ECO:0007669"/>
    <property type="project" value="TreeGrafter"/>
</dbReference>
<dbReference type="eggNOG" id="ENOG502SJH6">
    <property type="taxonomic scope" value="Eukaryota"/>
</dbReference>
<dbReference type="HOGENOM" id="CLU_1115455_0_0_1"/>
<dbReference type="PANTHER" id="PTHR16675:SF160">
    <property type="entry name" value="T-CELL SURFACE GLYCOPROTEIN CD1A"/>
    <property type="match status" value="1"/>
</dbReference>
<dbReference type="Gene3D" id="3.30.500.10">
    <property type="entry name" value="MHC class I-like antigen recognition-like"/>
    <property type="match status" value="2"/>
</dbReference>
<dbReference type="Pfam" id="PF16497">
    <property type="entry name" value="MHC_I_3"/>
    <property type="match status" value="1"/>
</dbReference>
<accession>U3JX67</accession>
<dbReference type="InterPro" id="IPR011161">
    <property type="entry name" value="MHC_I-like_Ag-recog"/>
</dbReference>
<feature type="region of interest" description="Disordered" evidence="2">
    <location>
        <begin position="1"/>
        <end position="60"/>
    </location>
</feature>
<dbReference type="GO" id="GO:0005615">
    <property type="term" value="C:extracellular space"/>
    <property type="evidence" value="ECO:0007669"/>
    <property type="project" value="TreeGrafter"/>
</dbReference>
<keyword evidence="5" id="KW-1185">Reference proteome</keyword>
<reference evidence="4" key="3">
    <citation type="submission" date="2025-09" db="UniProtKB">
        <authorList>
            <consortium name="Ensembl"/>
        </authorList>
    </citation>
    <scope>IDENTIFICATION</scope>
</reference>
<evidence type="ECO:0000313" key="5">
    <source>
        <dbReference type="Proteomes" id="UP000016665"/>
    </source>
</evidence>
<evidence type="ECO:0000256" key="2">
    <source>
        <dbReference type="SAM" id="MobiDB-lite"/>
    </source>
</evidence>